<feature type="region of interest" description="Disordered" evidence="1">
    <location>
        <begin position="1"/>
        <end position="23"/>
    </location>
</feature>
<gene>
    <name evidence="3" type="ORF">FDP16_04455</name>
</gene>
<feature type="compositionally biased region" description="Basic and acidic residues" evidence="1">
    <location>
        <begin position="9"/>
        <end position="22"/>
    </location>
</feature>
<evidence type="ECO:0000313" key="3">
    <source>
        <dbReference type="EMBL" id="QLB49847.1"/>
    </source>
</evidence>
<feature type="transmembrane region" description="Helical" evidence="2">
    <location>
        <begin position="96"/>
        <end position="112"/>
    </location>
</feature>
<protein>
    <submittedName>
        <fullName evidence="3">Uncharacterized protein</fullName>
    </submittedName>
</protein>
<organism evidence="3 4">
    <name type="scientific">Streptococcus sanguinis</name>
    <dbReference type="NCBI Taxonomy" id="1305"/>
    <lineage>
        <taxon>Bacteria</taxon>
        <taxon>Bacillati</taxon>
        <taxon>Bacillota</taxon>
        <taxon>Bacilli</taxon>
        <taxon>Lactobacillales</taxon>
        <taxon>Streptococcaceae</taxon>
        <taxon>Streptococcus</taxon>
    </lineage>
</organism>
<reference evidence="3 4" key="1">
    <citation type="submission" date="2019-06" db="EMBL/GenBank/DDBJ databases">
        <title>The organization of the Streptococcus sanguinis genomes.</title>
        <authorList>
            <person name="Wang H.Y."/>
            <person name="Chen Y.Y.M."/>
            <person name="Wu C.H."/>
        </authorList>
    </citation>
    <scope>NUCLEOTIDE SEQUENCE [LARGE SCALE GENOMIC DNA]</scope>
    <source>
        <strain evidence="3 4">CGMH058</strain>
    </source>
</reference>
<sequence>MNRMMNNEMNKDNHQSIEEHNSTDVTMKNSKETKYRSGLLSFAFYLSIIYLVLFVLLFALSGPWGIVLLIFLAPSLICILIATVLTGIGINKGNKGLLYAGSGLYLISAFFAGDPDWFLFQISPFVLATLVLFGTLMTKEVEK</sequence>
<evidence type="ECO:0000313" key="4">
    <source>
        <dbReference type="Proteomes" id="UP000509535"/>
    </source>
</evidence>
<dbReference type="Proteomes" id="UP000509535">
    <property type="component" value="Chromosome"/>
</dbReference>
<accession>A0A7H8V089</accession>
<dbReference type="RefSeq" id="WP_176798702.1">
    <property type="nucleotide sequence ID" value="NZ_CP040798.1"/>
</dbReference>
<keyword evidence="2" id="KW-1133">Transmembrane helix</keyword>
<evidence type="ECO:0000256" key="1">
    <source>
        <dbReference type="SAM" id="MobiDB-lite"/>
    </source>
</evidence>
<name>A0A7H8V089_STRSA</name>
<dbReference type="AlphaFoldDB" id="A0A7H8V089"/>
<keyword evidence="2" id="KW-0812">Transmembrane</keyword>
<feature type="transmembrane region" description="Helical" evidence="2">
    <location>
        <begin position="118"/>
        <end position="137"/>
    </location>
</feature>
<feature type="transmembrane region" description="Helical" evidence="2">
    <location>
        <begin position="66"/>
        <end position="89"/>
    </location>
</feature>
<dbReference type="EMBL" id="CP040798">
    <property type="protein sequence ID" value="QLB49847.1"/>
    <property type="molecule type" value="Genomic_DNA"/>
</dbReference>
<proteinExistence type="predicted"/>
<feature type="transmembrane region" description="Helical" evidence="2">
    <location>
        <begin position="37"/>
        <end position="60"/>
    </location>
</feature>
<evidence type="ECO:0000256" key="2">
    <source>
        <dbReference type="SAM" id="Phobius"/>
    </source>
</evidence>
<keyword evidence="2" id="KW-0472">Membrane</keyword>